<dbReference type="EMBL" id="DS999644">
    <property type="protein sequence ID" value="EFE79508.2"/>
    <property type="molecule type" value="Genomic_DNA"/>
</dbReference>
<sequence length="58" mass="6234">MVALVENTNERFRETVPSHLDLPENHPRKMLHAYVRALCAGSAEVGSGPGNPPGPEPS</sequence>
<proteinExistence type="predicted"/>
<dbReference type="Proteomes" id="UP000003986">
    <property type="component" value="Unassembled WGS sequence"/>
</dbReference>
<evidence type="ECO:0000313" key="1">
    <source>
        <dbReference type="EMBL" id="EFE79508.2"/>
    </source>
</evidence>
<protein>
    <submittedName>
        <fullName evidence="1">Predicted protein</fullName>
    </submittedName>
</protein>
<evidence type="ECO:0000313" key="2">
    <source>
        <dbReference type="Proteomes" id="UP000003986"/>
    </source>
</evidence>
<reference evidence="2" key="2">
    <citation type="submission" date="2008-12" db="EMBL/GenBank/DDBJ databases">
        <title>Annotation of Streptomyces roseosporus strain NRRL 15998.</title>
        <authorList>
            <consortium name="The Broad Institute Genome Sequencing Platform"/>
            <consortium name="Broad Institute Microbial Sequencing Center"/>
            <person name="Fischbach M."/>
            <person name="Ward D."/>
            <person name="Young S."/>
            <person name="Kodira C.D."/>
            <person name="Zeng Q."/>
            <person name="Koehrsen M."/>
            <person name="Godfrey P."/>
            <person name="Alvarado L."/>
            <person name="Berlin A.M."/>
            <person name="Borenstein D."/>
            <person name="Chen Z."/>
            <person name="Engels R."/>
            <person name="Freedman E."/>
            <person name="Gellesch M."/>
            <person name="Goldberg J."/>
            <person name="Griggs A."/>
            <person name="Gujja S."/>
            <person name="Heiman D.I."/>
            <person name="Hepburn T.A."/>
            <person name="Howarth C."/>
            <person name="Jen D."/>
            <person name="Larson L."/>
            <person name="Lewis B."/>
            <person name="Mehta T."/>
            <person name="Park D."/>
            <person name="Pearson M."/>
            <person name="Roberts A."/>
            <person name="Saif S."/>
            <person name="Shea T.D."/>
            <person name="Shenoy N."/>
            <person name="Sisk P."/>
            <person name="Stolte C."/>
            <person name="Sykes S.N."/>
            <person name="Walk T."/>
            <person name="White J."/>
            <person name="Yandava C."/>
            <person name="Straight P."/>
            <person name="Clardy J."/>
            <person name="Hung D."/>
            <person name="Kolter R."/>
            <person name="Mekalanos J."/>
            <person name="Walker S."/>
            <person name="Walsh C.T."/>
            <person name="Wieland B.L.C."/>
            <person name="Ilzarbe M."/>
            <person name="Galagan J."/>
            <person name="Nusbaum C."/>
            <person name="Birren B."/>
        </authorList>
    </citation>
    <scope>NUCLEOTIDE SEQUENCE [LARGE SCALE GENOMIC DNA]</scope>
    <source>
        <strain evidence="2">NRRL 15998</strain>
    </source>
</reference>
<reference evidence="2" key="1">
    <citation type="submission" date="2008-10" db="EMBL/GenBank/DDBJ databases">
        <authorList>
            <person name="Molnar K."/>
        </authorList>
    </citation>
    <scope>NUCLEOTIDE SEQUENCE [LARGE SCALE GENOMIC DNA]</scope>
    <source>
        <strain evidence="2">NRRL 15998</strain>
    </source>
</reference>
<organism evidence="1 2">
    <name type="scientific">Streptomyces filamentosus NRRL 15998</name>
    <dbReference type="NCBI Taxonomy" id="457431"/>
    <lineage>
        <taxon>Bacteria</taxon>
        <taxon>Bacillati</taxon>
        <taxon>Actinomycetota</taxon>
        <taxon>Actinomycetes</taxon>
        <taxon>Kitasatosporales</taxon>
        <taxon>Streptomycetaceae</taxon>
        <taxon>Streptomyces</taxon>
    </lineage>
</organism>
<accession>D6ALJ5</accession>
<gene>
    <name evidence="1" type="ORF">SSGG_06875</name>
</gene>
<name>D6ALJ5_STRFL</name>
<dbReference type="AlphaFoldDB" id="D6ALJ5"/>